<keyword evidence="2" id="KW-1185">Reference proteome</keyword>
<dbReference type="AlphaFoldDB" id="A0A545UXK4"/>
<sequence length="149" mass="16524">MAQKELKRLGNYRHNIAISSSPAIRHSARTPWGGAKGGEGAASPSVRLRYTGAGYLVASVQSVTKYGVLHSYEGEQRRPAPIMLIRMRPILLNSTQSGNSHLYRAASVYLVASHARRSLYEVVFFIFGKSSEFRPLGHPENQEPFSFFA</sequence>
<name>A0A545UXK4_9HYPO</name>
<dbReference type="Proteomes" id="UP000315783">
    <property type="component" value="Unassembled WGS sequence"/>
</dbReference>
<accession>A0A545UXK4</accession>
<gene>
    <name evidence="1" type="ORF">IF1G_07072</name>
</gene>
<organism evidence="1 2">
    <name type="scientific">Cordyceps javanica</name>
    <dbReference type="NCBI Taxonomy" id="43265"/>
    <lineage>
        <taxon>Eukaryota</taxon>
        <taxon>Fungi</taxon>
        <taxon>Dikarya</taxon>
        <taxon>Ascomycota</taxon>
        <taxon>Pezizomycotina</taxon>
        <taxon>Sordariomycetes</taxon>
        <taxon>Hypocreomycetidae</taxon>
        <taxon>Hypocreales</taxon>
        <taxon>Cordycipitaceae</taxon>
        <taxon>Cordyceps</taxon>
    </lineage>
</organism>
<protein>
    <submittedName>
        <fullName evidence="1">Uncharacterized protein</fullName>
    </submittedName>
</protein>
<evidence type="ECO:0000313" key="1">
    <source>
        <dbReference type="EMBL" id="TQV94193.1"/>
    </source>
</evidence>
<dbReference type="EMBL" id="SPUK01000010">
    <property type="protein sequence ID" value="TQV94193.1"/>
    <property type="molecule type" value="Genomic_DNA"/>
</dbReference>
<comment type="caution">
    <text evidence="1">The sequence shown here is derived from an EMBL/GenBank/DDBJ whole genome shotgun (WGS) entry which is preliminary data.</text>
</comment>
<reference evidence="1 2" key="1">
    <citation type="journal article" date="2019" name="Appl. Microbiol. Biotechnol.">
        <title>Genome sequence of Isaria javanica and comparative genome analysis insights into family S53 peptidase evolution in fungal entomopathogens.</title>
        <authorList>
            <person name="Lin R."/>
            <person name="Zhang X."/>
            <person name="Xin B."/>
            <person name="Zou M."/>
            <person name="Gao Y."/>
            <person name="Qin F."/>
            <person name="Hu Q."/>
            <person name="Xie B."/>
            <person name="Cheng X."/>
        </authorList>
    </citation>
    <scope>NUCLEOTIDE SEQUENCE [LARGE SCALE GENOMIC DNA]</scope>
    <source>
        <strain evidence="1 2">IJ1G</strain>
    </source>
</reference>
<evidence type="ECO:0000313" key="2">
    <source>
        <dbReference type="Proteomes" id="UP000315783"/>
    </source>
</evidence>
<proteinExistence type="predicted"/>